<comment type="similarity">
    <text evidence="1">Belongs to the AHA1 family.</text>
</comment>
<dbReference type="InterPro" id="IPR023393">
    <property type="entry name" value="START-like_dom_sf"/>
</dbReference>
<evidence type="ECO:0000313" key="3">
    <source>
        <dbReference type="EMBL" id="THF76641.1"/>
    </source>
</evidence>
<gene>
    <name evidence="3" type="ORF">E6W99_21100</name>
</gene>
<keyword evidence="4" id="KW-1185">Reference proteome</keyword>
<dbReference type="Gene3D" id="3.30.530.20">
    <property type="match status" value="1"/>
</dbReference>
<dbReference type="OrthoDB" id="118413at2"/>
<reference evidence="3 4" key="1">
    <citation type="submission" date="2019-04" db="EMBL/GenBank/DDBJ databases">
        <title>Bacillus sediminilitoris sp. nov., isolated from a tidal flat sediment on the East China Sea.</title>
        <authorList>
            <person name="Wei Y."/>
            <person name="Mao H."/>
            <person name="Fang J."/>
        </authorList>
    </citation>
    <scope>NUCLEOTIDE SEQUENCE [LARGE SCALE GENOMIC DNA]</scope>
    <source>
        <strain evidence="3 4">DSL-17</strain>
    </source>
</reference>
<dbReference type="RefSeq" id="WP_136357528.1">
    <property type="nucleotide sequence ID" value="NZ_CP046266.1"/>
</dbReference>
<dbReference type="Pfam" id="PF08327">
    <property type="entry name" value="AHSA1"/>
    <property type="match status" value="1"/>
</dbReference>
<feature type="domain" description="Activator of Hsp90 ATPase homologue 1/2-like C-terminal" evidence="2">
    <location>
        <begin position="26"/>
        <end position="173"/>
    </location>
</feature>
<comment type="caution">
    <text evidence="3">The sequence shown here is derived from an EMBL/GenBank/DDBJ whole genome shotgun (WGS) entry which is preliminary data.</text>
</comment>
<sequence>MSKENVINSTKMNTDECELVITRTFDAPRELVFKVWTDPEHLKHWWGPKGFTIDVTKFDLRPDGVFHYCMQSTNGHEMWGKFVYREIIAPEKIVFINSFSDEEGNTIRAPFSPIWPLEVLNTLTFSENEGKTTITLRGGPINASETERKRFVEEFESMKQGFGETFDQLDDYLNRV</sequence>
<dbReference type="EMBL" id="SSNT01000019">
    <property type="protein sequence ID" value="THF76641.1"/>
    <property type="molecule type" value="Genomic_DNA"/>
</dbReference>
<dbReference type="SUPFAM" id="SSF55961">
    <property type="entry name" value="Bet v1-like"/>
    <property type="match status" value="1"/>
</dbReference>
<organism evidence="3 4">
    <name type="scientific">Metabacillus sediminilitoris</name>
    <dbReference type="NCBI Taxonomy" id="2567941"/>
    <lineage>
        <taxon>Bacteria</taxon>
        <taxon>Bacillati</taxon>
        <taxon>Bacillota</taxon>
        <taxon>Bacilli</taxon>
        <taxon>Bacillales</taxon>
        <taxon>Bacillaceae</taxon>
        <taxon>Metabacillus</taxon>
    </lineage>
</organism>
<dbReference type="CDD" id="cd07814">
    <property type="entry name" value="SRPBCC_CalC_Aha1-like"/>
    <property type="match status" value="1"/>
</dbReference>
<dbReference type="Proteomes" id="UP000310334">
    <property type="component" value="Unassembled WGS sequence"/>
</dbReference>
<evidence type="ECO:0000259" key="2">
    <source>
        <dbReference type="Pfam" id="PF08327"/>
    </source>
</evidence>
<protein>
    <submittedName>
        <fullName evidence="3">SRPBCC domain-containing protein</fullName>
    </submittedName>
</protein>
<accession>A0A4S4BUN4</accession>
<evidence type="ECO:0000256" key="1">
    <source>
        <dbReference type="ARBA" id="ARBA00006817"/>
    </source>
</evidence>
<dbReference type="InterPro" id="IPR013538">
    <property type="entry name" value="ASHA1/2-like_C"/>
</dbReference>
<proteinExistence type="inferred from homology"/>
<evidence type="ECO:0000313" key="4">
    <source>
        <dbReference type="Proteomes" id="UP000310334"/>
    </source>
</evidence>
<name>A0A4S4BUN4_9BACI</name>
<dbReference type="AlphaFoldDB" id="A0A4S4BUN4"/>